<proteinExistence type="predicted"/>
<dbReference type="Pfam" id="PF08818">
    <property type="entry name" value="DUF1801"/>
    <property type="match status" value="1"/>
</dbReference>
<evidence type="ECO:0000313" key="2">
    <source>
        <dbReference type="EMBL" id="KDA03903.1"/>
    </source>
</evidence>
<reference evidence="2 3" key="1">
    <citation type="journal article" date="2014" name="Antonie Van Leeuwenhoek">
        <title>Hyphomonas beringensis sp. nov. and Hyphomonas chukchiensis sp. nov., isolated from surface seawater of the Bering Sea and Chukchi Sea.</title>
        <authorList>
            <person name="Li C."/>
            <person name="Lai Q."/>
            <person name="Li G."/>
            <person name="Dong C."/>
            <person name="Wang J."/>
            <person name="Liao Y."/>
            <person name="Shao Z."/>
        </authorList>
    </citation>
    <scope>NUCLEOTIDE SEQUENCE [LARGE SCALE GENOMIC DNA]</scope>
    <source>
        <strain evidence="2 3">SCH89</strain>
    </source>
</reference>
<dbReference type="OrthoDB" id="5951444at2"/>
<evidence type="ECO:0000259" key="1">
    <source>
        <dbReference type="Pfam" id="PF08818"/>
    </source>
</evidence>
<dbReference type="Proteomes" id="UP000024942">
    <property type="component" value="Unassembled WGS sequence"/>
</dbReference>
<dbReference type="SUPFAM" id="SSF159888">
    <property type="entry name" value="YdhG-like"/>
    <property type="match status" value="1"/>
</dbReference>
<dbReference type="AlphaFoldDB" id="A0A059GBS8"/>
<sequence>MTFVEPVAAASKSRVERYISNLDDPQRKAESEELLALFARVTDLPAMIWGTHKVGYGRYAYTLDGGRSSEFMIAGFEPAKKHMIVYLSPDFEDFTAPLEILGKHDKGKSCIFIKALKDVNLAALEELVRLGMASTEKNYKTSET</sequence>
<dbReference type="EMBL" id="ARYL01000003">
    <property type="protein sequence ID" value="KDA03903.1"/>
    <property type="molecule type" value="Genomic_DNA"/>
</dbReference>
<dbReference type="Gene3D" id="3.90.1150.200">
    <property type="match status" value="1"/>
</dbReference>
<dbReference type="PATRIC" id="fig|1280953.3.peg.702"/>
<protein>
    <recommendedName>
        <fullName evidence="1">YdhG-like domain-containing protein</fullName>
    </recommendedName>
</protein>
<dbReference type="RefSeq" id="WP_051624484.1">
    <property type="nucleotide sequence ID" value="NZ_ARYL01000003.1"/>
</dbReference>
<accession>A0A059GBS8</accession>
<dbReference type="InterPro" id="IPR014922">
    <property type="entry name" value="YdhG-like"/>
</dbReference>
<keyword evidence="3" id="KW-1185">Reference proteome</keyword>
<evidence type="ECO:0000313" key="3">
    <source>
        <dbReference type="Proteomes" id="UP000024942"/>
    </source>
</evidence>
<organism evidence="2 3">
    <name type="scientific">Hyphomonas oceanitis SCH89</name>
    <dbReference type="NCBI Taxonomy" id="1280953"/>
    <lineage>
        <taxon>Bacteria</taxon>
        <taxon>Pseudomonadati</taxon>
        <taxon>Pseudomonadota</taxon>
        <taxon>Alphaproteobacteria</taxon>
        <taxon>Hyphomonadales</taxon>
        <taxon>Hyphomonadaceae</taxon>
        <taxon>Hyphomonas</taxon>
    </lineage>
</organism>
<dbReference type="STRING" id="1280953.HOC_03468"/>
<feature type="domain" description="YdhG-like" evidence="1">
    <location>
        <begin position="27"/>
        <end position="129"/>
    </location>
</feature>
<gene>
    <name evidence="2" type="ORF">HOC_03468</name>
</gene>
<name>A0A059GBS8_9PROT</name>
<comment type="caution">
    <text evidence="2">The sequence shown here is derived from an EMBL/GenBank/DDBJ whole genome shotgun (WGS) entry which is preliminary data.</text>
</comment>